<dbReference type="Gene3D" id="1.20.1730.10">
    <property type="entry name" value="Sodium/glucose cotransporter"/>
    <property type="match status" value="1"/>
</dbReference>
<feature type="transmembrane region" description="Helical" evidence="2">
    <location>
        <begin position="482"/>
        <end position="501"/>
    </location>
</feature>
<feature type="transmembrane region" description="Helical" evidence="2">
    <location>
        <begin position="20"/>
        <end position="41"/>
    </location>
</feature>
<name>A0A3P6T0Q8_DIBLA</name>
<feature type="transmembrane region" description="Helical" evidence="2">
    <location>
        <begin position="124"/>
        <end position="145"/>
    </location>
</feature>
<evidence type="ECO:0000313" key="4">
    <source>
        <dbReference type="Proteomes" id="UP000281553"/>
    </source>
</evidence>
<feature type="transmembrane region" description="Helical" evidence="2">
    <location>
        <begin position="422"/>
        <end position="442"/>
    </location>
</feature>
<keyword evidence="2" id="KW-0812">Transmembrane</keyword>
<gene>
    <name evidence="3" type="ORF">DILT_LOCUS2718</name>
</gene>
<keyword evidence="2" id="KW-1133">Transmembrane helix</keyword>
<feature type="transmembrane region" description="Helical" evidence="2">
    <location>
        <begin position="102"/>
        <end position="119"/>
    </location>
</feature>
<dbReference type="Proteomes" id="UP000281553">
    <property type="component" value="Unassembled WGS sequence"/>
</dbReference>
<sequence length="683" mass="76064">MVRMTIIRGANIQEYGITGPVVFSLYISVSAAIFAFILLEMRIKAPGAKTYPQIVRSRFGKAAHITMVAIFMAADVTNYLVITMNGLDTMLAVSVEPNRARLIVYLFIAICSFVAASQLGSFRVLMATIAVFILGYCSFLMFSIFHNSAQYPLGTIDRFYKLLACFNETMAYTGLSPLYSGGHASVYAAILTSAIVWSQFLVCQANWSVGIALTPNHSSVGFVLASFAIFSVPFVLSTCLGLGYLAISSSLRIDPLMVMNGQYGMLPYVVPIKLFGRGGMVMTYILVAVLTIVSCARSVLGLGSLIVYDVLEVYLKPFKRNLGPNVCVFCEKHRGCFSDSKSSCQCCSMLECTQCNKDNQFMDMYKRRWNYPYTCKTHGGYRGYRERIRQCTSAMLAFILALSMPIASLVDGVSNLQIWLNIAHTVITGPMSGCLILTLFWARLTRGGLLHGTLGTMLISVLTVLVYALESRGDFGEVLQDTWLLVAAIGIVGGFFVPTLWSGMRAPHLSAEEELTVWASLQNIDNPLTPWPELYSHELDLRYSPRLSEGKVGLAEVRRSLQLTRKITKVGLALAFVWYMLFWPLLTFSSKYLTFDGFFIWEFLIKHGSRITAIEAWNVLALLCCLLMPIRVTLFKLFRSSKSEGYVHLKPERLLPKRHAKDSSPVSFDIFTADIPFLSLKPK</sequence>
<feature type="transmembrane region" description="Helical" evidence="2">
    <location>
        <begin position="62"/>
        <end position="82"/>
    </location>
</feature>
<evidence type="ECO:0000256" key="1">
    <source>
        <dbReference type="ARBA" id="ARBA00022448"/>
    </source>
</evidence>
<feature type="transmembrane region" description="Helical" evidence="2">
    <location>
        <begin position="391"/>
        <end position="410"/>
    </location>
</feature>
<keyword evidence="4" id="KW-1185">Reference proteome</keyword>
<protein>
    <submittedName>
        <fullName evidence="3">Uncharacterized protein</fullName>
    </submittedName>
</protein>
<reference evidence="3 4" key="1">
    <citation type="submission" date="2018-11" db="EMBL/GenBank/DDBJ databases">
        <authorList>
            <consortium name="Pathogen Informatics"/>
        </authorList>
    </citation>
    <scope>NUCLEOTIDE SEQUENCE [LARGE SCALE GENOMIC DNA]</scope>
</reference>
<dbReference type="InterPro" id="IPR031155">
    <property type="entry name" value="DUR"/>
</dbReference>
<keyword evidence="2" id="KW-0472">Membrane</keyword>
<proteinExistence type="predicted"/>
<dbReference type="EMBL" id="UYRU01042525">
    <property type="protein sequence ID" value="VDK76083.1"/>
    <property type="molecule type" value="Genomic_DNA"/>
</dbReference>
<evidence type="ECO:0000256" key="2">
    <source>
        <dbReference type="SAM" id="Phobius"/>
    </source>
</evidence>
<feature type="transmembrane region" description="Helical" evidence="2">
    <location>
        <begin position="186"/>
        <end position="209"/>
    </location>
</feature>
<dbReference type="PANTHER" id="PTHR46154">
    <property type="match status" value="1"/>
</dbReference>
<dbReference type="PANTHER" id="PTHR46154:SF4">
    <property type="entry name" value="UREA ACTIVE TRANSPORTER"/>
    <property type="match status" value="1"/>
</dbReference>
<keyword evidence="1" id="KW-0813">Transport</keyword>
<dbReference type="AlphaFoldDB" id="A0A3P6T0Q8"/>
<dbReference type="GO" id="GO:0005886">
    <property type="term" value="C:plasma membrane"/>
    <property type="evidence" value="ECO:0007669"/>
    <property type="project" value="TreeGrafter"/>
</dbReference>
<accession>A0A3P6T0Q8</accession>
<dbReference type="OrthoDB" id="10049971at2759"/>
<feature type="transmembrane region" description="Helical" evidence="2">
    <location>
        <begin position="567"/>
        <end position="586"/>
    </location>
</feature>
<dbReference type="InterPro" id="IPR038377">
    <property type="entry name" value="Na/Glc_symporter_sf"/>
</dbReference>
<feature type="transmembrane region" description="Helical" evidence="2">
    <location>
        <begin position="221"/>
        <end position="247"/>
    </location>
</feature>
<feature type="transmembrane region" description="Helical" evidence="2">
    <location>
        <begin position="449"/>
        <end position="470"/>
    </location>
</feature>
<organism evidence="3 4">
    <name type="scientific">Dibothriocephalus latus</name>
    <name type="common">Fish tapeworm</name>
    <name type="synonym">Diphyllobothrium latum</name>
    <dbReference type="NCBI Taxonomy" id="60516"/>
    <lineage>
        <taxon>Eukaryota</taxon>
        <taxon>Metazoa</taxon>
        <taxon>Spiralia</taxon>
        <taxon>Lophotrochozoa</taxon>
        <taxon>Platyhelminthes</taxon>
        <taxon>Cestoda</taxon>
        <taxon>Eucestoda</taxon>
        <taxon>Diphyllobothriidea</taxon>
        <taxon>Diphyllobothriidae</taxon>
        <taxon>Dibothriocephalus</taxon>
    </lineage>
</organism>
<dbReference type="GO" id="GO:0015204">
    <property type="term" value="F:urea transmembrane transporter activity"/>
    <property type="evidence" value="ECO:0007669"/>
    <property type="project" value="InterPro"/>
</dbReference>
<feature type="transmembrane region" description="Helical" evidence="2">
    <location>
        <begin position="616"/>
        <end position="634"/>
    </location>
</feature>
<evidence type="ECO:0000313" key="3">
    <source>
        <dbReference type="EMBL" id="VDK76083.1"/>
    </source>
</evidence>
<feature type="transmembrane region" description="Helical" evidence="2">
    <location>
        <begin position="284"/>
        <end position="311"/>
    </location>
</feature>